<dbReference type="EMBL" id="AGZR01000009">
    <property type="protein sequence ID" value="EPD31895.1"/>
    <property type="molecule type" value="Genomic_DNA"/>
</dbReference>
<protein>
    <recommendedName>
        <fullName evidence="3">Terminase large subunit gp17-like C-terminal domain-containing protein</fullName>
    </recommendedName>
</protein>
<evidence type="ECO:0000313" key="2">
    <source>
        <dbReference type="Proteomes" id="UP000014417"/>
    </source>
</evidence>
<dbReference type="Proteomes" id="UP000014417">
    <property type="component" value="Unassembled WGS sequence"/>
</dbReference>
<organism evidence="1 2">
    <name type="scientific">Propionimicrobium lymphophilum ACS-093-V-SCH5</name>
    <dbReference type="NCBI Taxonomy" id="883161"/>
    <lineage>
        <taxon>Bacteria</taxon>
        <taxon>Bacillati</taxon>
        <taxon>Actinomycetota</taxon>
        <taxon>Actinomycetes</taxon>
        <taxon>Propionibacteriales</taxon>
        <taxon>Propionibacteriaceae</taxon>
        <taxon>Propionimicrobium</taxon>
    </lineage>
</organism>
<reference evidence="1 2" key="1">
    <citation type="submission" date="2013-04" db="EMBL/GenBank/DDBJ databases">
        <title>The Genome Sequence of Propionimicrobium lymphophilum ACS-093-V-SCH5.</title>
        <authorList>
            <consortium name="The Broad Institute Genomics Platform"/>
            <person name="Earl A."/>
            <person name="Ward D."/>
            <person name="Feldgarden M."/>
            <person name="Gevers D."/>
            <person name="Saerens B."/>
            <person name="Vaneechoutte M."/>
            <person name="Walker B."/>
            <person name="Young S."/>
            <person name="Zeng Q."/>
            <person name="Gargeya S."/>
            <person name="Fitzgerald M."/>
            <person name="Haas B."/>
            <person name="Abouelleil A."/>
            <person name="Allen A.W."/>
            <person name="Alvarado L."/>
            <person name="Arachchi H.M."/>
            <person name="Berlin A.M."/>
            <person name="Chapman S.B."/>
            <person name="Gainer-Dewar J."/>
            <person name="Goldberg J."/>
            <person name="Griggs A."/>
            <person name="Gujja S."/>
            <person name="Hansen M."/>
            <person name="Howarth C."/>
            <person name="Imamovic A."/>
            <person name="Ireland A."/>
            <person name="Larimer J."/>
            <person name="McCowan C."/>
            <person name="Murphy C."/>
            <person name="Pearson M."/>
            <person name="Poon T.W."/>
            <person name="Priest M."/>
            <person name="Roberts A."/>
            <person name="Saif S."/>
            <person name="Shea T."/>
            <person name="Sisk P."/>
            <person name="Sykes S."/>
            <person name="Wortman J."/>
            <person name="Nusbaum C."/>
            <person name="Birren B."/>
        </authorList>
    </citation>
    <scope>NUCLEOTIDE SEQUENCE [LARGE SCALE GENOMIC DNA]</scope>
    <source>
        <strain evidence="1 2">ACS-093-V-SCH5</strain>
    </source>
</reference>
<dbReference type="AlphaFoldDB" id="S2W0K6"/>
<evidence type="ECO:0000313" key="1">
    <source>
        <dbReference type="EMBL" id="EPD31895.1"/>
    </source>
</evidence>
<dbReference type="HOGENOM" id="CLU_030716_2_0_11"/>
<comment type="caution">
    <text evidence="1">The sequence shown here is derived from an EMBL/GenBank/DDBJ whole genome shotgun (WGS) entry which is preliminary data.</text>
</comment>
<dbReference type="InterPro" id="IPR027417">
    <property type="entry name" value="P-loop_NTPase"/>
</dbReference>
<dbReference type="STRING" id="883161.HMPREF9306_01451"/>
<evidence type="ECO:0008006" key="3">
    <source>
        <dbReference type="Google" id="ProtNLM"/>
    </source>
</evidence>
<proteinExistence type="predicted"/>
<name>S2W0K6_9ACTN</name>
<sequence length="448" mass="48663">MQRRRPDGQLAPATFYPHQEHIARVLSERATNGRWRYPTAVLTAPRRIGKSVVLDALMVARSIMFAGHQSYFTMQTADDAWAALTKLAKVLEDSPALYPQVENIRYAHGGAAITFRNGSKIGTFTPSEKALDSNDADLVVIDEAFALKETTGSLLMQSVAPTLLNRPRGQLVILSAAGHSGSTWFKTWVDKGRAASTDPESDLGFIEWSMNPEADPNNPDEWLKFHPGYAYGLTDLAGMKAARSRCTTQDEWLRSYCNLWQSGQGKDPIVDLDMWDKLALTDIPTPDRLAMHFAFDVAADDSAATIAAAWRLEDGRPYGEIVHRAPGSAWLADALEQLGARKYLADATGATLPAIGKLPDKLARKVKPVSIRDFMASCQTVISRTRTGDIAHGGQASLRDALAIAAPTMSRGMTGFSADRSPAPIDAARAFALAIGATMTRPKAPLVI</sequence>
<dbReference type="Gene3D" id="3.40.50.300">
    <property type="entry name" value="P-loop containing nucleotide triphosphate hydrolases"/>
    <property type="match status" value="1"/>
</dbReference>
<gene>
    <name evidence="1" type="ORF">HMPREF9306_01451</name>
</gene>
<accession>S2W0K6</accession>
<keyword evidence="2" id="KW-1185">Reference proteome</keyword>